<dbReference type="GO" id="GO:0007030">
    <property type="term" value="P:Golgi organization"/>
    <property type="evidence" value="ECO:0007669"/>
    <property type="project" value="TreeGrafter"/>
</dbReference>
<evidence type="ECO:0000256" key="1">
    <source>
        <dbReference type="ARBA" id="ARBA00004240"/>
    </source>
</evidence>
<sequence length="187" mass="21234">NLTNNVDLESRTIATMGDTLASKGLLDAAHFCYLMAQVGFGVYTRKTTKLHIISMLNSIFPLPFLNSLPFFKFATNEAIQRTEAYEYAQSLGTQPGCLPNFQVFKFIYACRLAEMGLAAQAFHYCEVISRTILKDPHYYSPVLIGQLIQMSSQLRLFDPQIKEKPEQESFIEPSWLVTLRHVDGQIK</sequence>
<feature type="non-terminal residue" evidence="7">
    <location>
        <position position="187"/>
    </location>
</feature>
<dbReference type="Pfam" id="PF12931">
    <property type="entry name" value="TPR_Sec16"/>
    <property type="match status" value="1"/>
</dbReference>
<feature type="domain" description="Sec16 Sec23-binding" evidence="6">
    <location>
        <begin position="3"/>
        <end position="156"/>
    </location>
</feature>
<evidence type="ECO:0000256" key="3">
    <source>
        <dbReference type="ARBA" id="ARBA00022448"/>
    </source>
</evidence>
<accession>A0A7L2X082</accession>
<keyword evidence="3" id="KW-0813">Transport</keyword>
<comment type="similarity">
    <text evidence="2">Belongs to the SEC16 family.</text>
</comment>
<reference evidence="7 8" key="1">
    <citation type="submission" date="2019-09" db="EMBL/GenBank/DDBJ databases">
        <title>Bird 10,000 Genomes (B10K) Project - Family phase.</title>
        <authorList>
            <person name="Zhang G."/>
        </authorList>
    </citation>
    <scope>NUCLEOTIDE SEQUENCE [LARGE SCALE GENOMIC DNA]</scope>
    <source>
        <strain evidence="7">B10K-DU-012-58</strain>
        <tissue evidence="7">Muscle</tissue>
    </source>
</reference>
<keyword evidence="4" id="KW-0256">Endoplasmic reticulum</keyword>
<evidence type="ECO:0000259" key="6">
    <source>
        <dbReference type="Pfam" id="PF12931"/>
    </source>
</evidence>
<dbReference type="AlphaFoldDB" id="A0A7L2X082"/>
<dbReference type="GO" id="GO:0070971">
    <property type="term" value="C:endoplasmic reticulum exit site"/>
    <property type="evidence" value="ECO:0007669"/>
    <property type="project" value="TreeGrafter"/>
</dbReference>
<protein>
    <submittedName>
        <fullName evidence="7">SC16A protein</fullName>
    </submittedName>
</protein>
<dbReference type="GO" id="GO:0012507">
    <property type="term" value="C:ER to Golgi transport vesicle membrane"/>
    <property type="evidence" value="ECO:0007669"/>
    <property type="project" value="TreeGrafter"/>
</dbReference>
<dbReference type="CDD" id="cd09233">
    <property type="entry name" value="ACE1-Sec16-like"/>
    <property type="match status" value="1"/>
</dbReference>
<dbReference type="PANTHER" id="PTHR13402:SF13">
    <property type="entry name" value="PROTEIN TRANSPORT PROTEIN SEC16A"/>
    <property type="match status" value="1"/>
</dbReference>
<evidence type="ECO:0000313" key="8">
    <source>
        <dbReference type="Proteomes" id="UP000580171"/>
    </source>
</evidence>
<keyword evidence="5" id="KW-0931">ER-Golgi transport</keyword>
<gene>
    <name evidence="7" type="primary">Sec16a_1</name>
    <name evidence="7" type="ORF">PANHAL_R12090</name>
</gene>
<dbReference type="EMBL" id="VYZV01041716">
    <property type="protein sequence ID" value="NXS75903.1"/>
    <property type="molecule type" value="Genomic_DNA"/>
</dbReference>
<proteinExistence type="inferred from homology"/>
<dbReference type="Proteomes" id="UP000580171">
    <property type="component" value="Unassembled WGS sequence"/>
</dbReference>
<feature type="non-terminal residue" evidence="7">
    <location>
        <position position="1"/>
    </location>
</feature>
<evidence type="ECO:0000256" key="2">
    <source>
        <dbReference type="ARBA" id="ARBA00005927"/>
    </source>
</evidence>
<name>A0A7L2X082_PANHA</name>
<dbReference type="GO" id="GO:0016192">
    <property type="term" value="P:vesicle-mediated transport"/>
    <property type="evidence" value="ECO:0007669"/>
    <property type="project" value="UniProtKB-KW"/>
</dbReference>
<dbReference type="GO" id="GO:0070973">
    <property type="term" value="P:protein localization to endoplasmic reticulum exit site"/>
    <property type="evidence" value="ECO:0007669"/>
    <property type="project" value="TreeGrafter"/>
</dbReference>
<dbReference type="PANTHER" id="PTHR13402">
    <property type="entry name" value="RGPR-RELATED"/>
    <property type="match status" value="1"/>
</dbReference>
<dbReference type="InterPro" id="IPR024298">
    <property type="entry name" value="Sec16_Sec23-bd"/>
</dbReference>
<comment type="subcellular location">
    <subcellularLocation>
        <location evidence="1">Endoplasmic reticulum</location>
    </subcellularLocation>
</comment>
<organism evidence="7 8">
    <name type="scientific">Pandion haliaetus</name>
    <name type="common">Osprey</name>
    <name type="synonym">Falco haliaetus</name>
    <dbReference type="NCBI Taxonomy" id="56262"/>
    <lineage>
        <taxon>Eukaryota</taxon>
        <taxon>Metazoa</taxon>
        <taxon>Chordata</taxon>
        <taxon>Craniata</taxon>
        <taxon>Vertebrata</taxon>
        <taxon>Euteleostomi</taxon>
        <taxon>Archelosauria</taxon>
        <taxon>Archosauria</taxon>
        <taxon>Dinosauria</taxon>
        <taxon>Saurischia</taxon>
        <taxon>Theropoda</taxon>
        <taxon>Coelurosauria</taxon>
        <taxon>Aves</taxon>
        <taxon>Neognathae</taxon>
        <taxon>Neoaves</taxon>
        <taxon>Telluraves</taxon>
        <taxon>Accipitrimorphae</taxon>
        <taxon>Accipitriformes</taxon>
        <taxon>Pandionidae</taxon>
        <taxon>Pandion</taxon>
    </lineage>
</organism>
<evidence type="ECO:0000313" key="7">
    <source>
        <dbReference type="EMBL" id="NXS75903.1"/>
    </source>
</evidence>
<evidence type="ECO:0000256" key="4">
    <source>
        <dbReference type="ARBA" id="ARBA00022824"/>
    </source>
</evidence>
<comment type="caution">
    <text evidence="7">The sequence shown here is derived from an EMBL/GenBank/DDBJ whole genome shotgun (WGS) entry which is preliminary data.</text>
</comment>
<keyword evidence="8" id="KW-1185">Reference proteome</keyword>
<dbReference type="OrthoDB" id="8918678at2759"/>
<evidence type="ECO:0000256" key="5">
    <source>
        <dbReference type="ARBA" id="ARBA00022892"/>
    </source>
</evidence>